<reference evidence="5" key="1">
    <citation type="submission" date="2020-09" db="EMBL/GenBank/DDBJ databases">
        <title>Taishania pollutisoli gen. nov., sp. nov., Isolated from Tetrabromobisphenol A-Contaminated Soil.</title>
        <authorList>
            <person name="Chen Q."/>
        </authorList>
    </citation>
    <scope>NUCLEOTIDE SEQUENCE</scope>
    <source>
        <strain evidence="5">CZZ-1</strain>
    </source>
</reference>
<dbReference type="AlphaFoldDB" id="A0A8J6PA95"/>
<dbReference type="InterPro" id="IPR015424">
    <property type="entry name" value="PyrdxlP-dep_Trfase"/>
</dbReference>
<feature type="active site" description="Proton acceptor" evidence="2">
    <location>
        <position position="195"/>
    </location>
</feature>
<dbReference type="InterPro" id="IPR015421">
    <property type="entry name" value="PyrdxlP-dep_Trfase_major"/>
</dbReference>
<keyword evidence="6" id="KW-1185">Reference proteome</keyword>
<accession>A0A8J6PA95</accession>
<dbReference type="Proteomes" id="UP000652681">
    <property type="component" value="Unassembled WGS sequence"/>
</dbReference>
<dbReference type="InterPro" id="IPR000653">
    <property type="entry name" value="DegT/StrS_aminotransferase"/>
</dbReference>
<sequence>MIPFSPPRIDQKVIDEVTAALQSGWITTGPRTKNFEKRISEYCGCQTTVAVNSWTMGMQVLLHWWGIKAGDEVILPAYTYCASANVIIHAGANPVMVDLNAEDFNINAEKVKAAITAKTKAIIAVDIAGYPCDYDKLYRVIDEKRNLFVASSEQQEQLGRILLISDAAHSFGATMNEKRSGALADISTFSFHAVKNLTTAEGGAICFNLPQPFDHDAIYKHFCTLILHGQSKDALAKTQKGNWRYDVEDPGFKCNMTDLQAAIGLVELDRYQENLDRRKHIFDLYDTAFSVEEWAITPKYKDKHKETCYHLYLLRIKGATEAQRDAIMQEIFDRDVSVNVHFQPLPILTAYKKRGYKIGDYPETWNKYANEISLPVYFDLTDEQVATVIQAVKEGYRAVMG</sequence>
<organism evidence="5 6">
    <name type="scientific">Taishania pollutisoli</name>
    <dbReference type="NCBI Taxonomy" id="2766479"/>
    <lineage>
        <taxon>Bacteria</taxon>
        <taxon>Pseudomonadati</taxon>
        <taxon>Bacteroidota</taxon>
        <taxon>Flavobacteriia</taxon>
        <taxon>Flavobacteriales</taxon>
        <taxon>Crocinitomicaceae</taxon>
        <taxon>Taishania</taxon>
    </lineage>
</organism>
<proteinExistence type="inferred from homology"/>
<feature type="modified residue" description="N6-(pyridoxal phosphate)lysine" evidence="3">
    <location>
        <position position="195"/>
    </location>
</feature>
<evidence type="ECO:0000256" key="2">
    <source>
        <dbReference type="PIRSR" id="PIRSR000390-1"/>
    </source>
</evidence>
<dbReference type="Pfam" id="PF01041">
    <property type="entry name" value="DegT_DnrJ_EryC1"/>
    <property type="match status" value="1"/>
</dbReference>
<comment type="caution">
    <text evidence="5">The sequence shown here is derived from an EMBL/GenBank/DDBJ whole genome shotgun (WGS) entry which is preliminary data.</text>
</comment>
<dbReference type="GO" id="GO:0000271">
    <property type="term" value="P:polysaccharide biosynthetic process"/>
    <property type="evidence" value="ECO:0007669"/>
    <property type="project" value="TreeGrafter"/>
</dbReference>
<dbReference type="RefSeq" id="WP_216713221.1">
    <property type="nucleotide sequence ID" value="NZ_JACVEL010000001.1"/>
</dbReference>
<dbReference type="SUPFAM" id="SSF53383">
    <property type="entry name" value="PLP-dependent transferases"/>
    <property type="match status" value="1"/>
</dbReference>
<keyword evidence="5" id="KW-0032">Aminotransferase</keyword>
<dbReference type="Gene3D" id="3.40.640.10">
    <property type="entry name" value="Type I PLP-dependent aspartate aminotransferase-like (Major domain)"/>
    <property type="match status" value="1"/>
</dbReference>
<dbReference type="CDD" id="cd00616">
    <property type="entry name" value="AHBA_syn"/>
    <property type="match status" value="1"/>
</dbReference>
<protein>
    <submittedName>
        <fullName evidence="5">DegT/DnrJ/EryC1/StrS aminotransferase family protein</fullName>
    </submittedName>
</protein>
<dbReference type="InterPro" id="IPR015422">
    <property type="entry name" value="PyrdxlP-dep_Trfase_small"/>
</dbReference>
<dbReference type="PANTHER" id="PTHR30244:SF34">
    <property type="entry name" value="DTDP-4-AMINO-4,6-DIDEOXYGALACTOSE TRANSAMINASE"/>
    <property type="match status" value="1"/>
</dbReference>
<gene>
    <name evidence="5" type="ORF">H9Y05_00595</name>
</gene>
<evidence type="ECO:0000313" key="6">
    <source>
        <dbReference type="Proteomes" id="UP000652681"/>
    </source>
</evidence>
<keyword evidence="3 4" id="KW-0663">Pyridoxal phosphate</keyword>
<evidence type="ECO:0000313" key="5">
    <source>
        <dbReference type="EMBL" id="MBC9810962.1"/>
    </source>
</evidence>
<dbReference type="GO" id="GO:0008483">
    <property type="term" value="F:transaminase activity"/>
    <property type="evidence" value="ECO:0007669"/>
    <property type="project" value="UniProtKB-KW"/>
</dbReference>
<dbReference type="PANTHER" id="PTHR30244">
    <property type="entry name" value="TRANSAMINASE"/>
    <property type="match status" value="1"/>
</dbReference>
<evidence type="ECO:0000256" key="3">
    <source>
        <dbReference type="PIRSR" id="PIRSR000390-2"/>
    </source>
</evidence>
<evidence type="ECO:0000256" key="4">
    <source>
        <dbReference type="RuleBase" id="RU004508"/>
    </source>
</evidence>
<dbReference type="GO" id="GO:0030170">
    <property type="term" value="F:pyridoxal phosphate binding"/>
    <property type="evidence" value="ECO:0007669"/>
    <property type="project" value="TreeGrafter"/>
</dbReference>
<dbReference type="EMBL" id="JACVEL010000001">
    <property type="protein sequence ID" value="MBC9810962.1"/>
    <property type="molecule type" value="Genomic_DNA"/>
</dbReference>
<comment type="similarity">
    <text evidence="1 4">Belongs to the DegT/DnrJ/EryC1 family.</text>
</comment>
<dbReference type="PIRSF" id="PIRSF000390">
    <property type="entry name" value="PLP_StrS"/>
    <property type="match status" value="1"/>
</dbReference>
<dbReference type="Gene3D" id="3.90.1150.10">
    <property type="entry name" value="Aspartate Aminotransferase, domain 1"/>
    <property type="match status" value="1"/>
</dbReference>
<name>A0A8J6PA95_9FLAO</name>
<evidence type="ECO:0000256" key="1">
    <source>
        <dbReference type="ARBA" id="ARBA00037999"/>
    </source>
</evidence>
<keyword evidence="5" id="KW-0808">Transferase</keyword>